<evidence type="ECO:0000313" key="2">
    <source>
        <dbReference type="EMBL" id="TDN89472.1"/>
    </source>
</evidence>
<dbReference type="Gene3D" id="3.30.450.40">
    <property type="match status" value="1"/>
</dbReference>
<name>A0A4R6G4Y4_9BURK</name>
<evidence type="ECO:0000259" key="1">
    <source>
        <dbReference type="SMART" id="SM00065"/>
    </source>
</evidence>
<sequence length="180" mass="20091">MPALEREKIMIEAPIPADEDERLHALRQLLILDTPPEERFDRIVTFASQEFDMPMVLITLVDADRQWFKASVGLNVCETARDVSFCGHAILSDETMVVSDATKDQRFFDNPLVIAEPHVRFYVGAPLTLPSGQNVGTLCLIDSSPRDMDAIGLAILSSLRDLVVEELINQETLSDENHGI</sequence>
<feature type="domain" description="GAF" evidence="1">
    <location>
        <begin position="35"/>
        <end position="177"/>
    </location>
</feature>
<dbReference type="Pfam" id="PF01590">
    <property type="entry name" value="GAF"/>
    <property type="match status" value="1"/>
</dbReference>
<comment type="caution">
    <text evidence="2">The sequence shown here is derived from an EMBL/GenBank/DDBJ whole genome shotgun (WGS) entry which is preliminary data.</text>
</comment>
<organism evidence="2 3">
    <name type="scientific">Herminiimonas fonticola</name>
    <dbReference type="NCBI Taxonomy" id="303380"/>
    <lineage>
        <taxon>Bacteria</taxon>
        <taxon>Pseudomonadati</taxon>
        <taxon>Pseudomonadota</taxon>
        <taxon>Betaproteobacteria</taxon>
        <taxon>Burkholderiales</taxon>
        <taxon>Oxalobacteraceae</taxon>
        <taxon>Herminiimonas</taxon>
    </lineage>
</organism>
<dbReference type="InterPro" id="IPR029016">
    <property type="entry name" value="GAF-like_dom_sf"/>
</dbReference>
<dbReference type="PANTHER" id="PTHR43102">
    <property type="entry name" value="SLR1143 PROTEIN"/>
    <property type="match status" value="1"/>
</dbReference>
<reference evidence="2 3" key="1">
    <citation type="submission" date="2019-03" db="EMBL/GenBank/DDBJ databases">
        <title>Genomic Encyclopedia of Type Strains, Phase IV (KMG-IV): sequencing the most valuable type-strain genomes for metagenomic binning, comparative biology and taxonomic classification.</title>
        <authorList>
            <person name="Goeker M."/>
        </authorList>
    </citation>
    <scope>NUCLEOTIDE SEQUENCE [LARGE SCALE GENOMIC DNA]</scope>
    <source>
        <strain evidence="2 3">DSM 18555</strain>
    </source>
</reference>
<dbReference type="SUPFAM" id="SSF55781">
    <property type="entry name" value="GAF domain-like"/>
    <property type="match status" value="1"/>
</dbReference>
<protein>
    <submittedName>
        <fullName evidence="2">GAF domain-containing protein</fullName>
    </submittedName>
</protein>
<dbReference type="SMART" id="SM00065">
    <property type="entry name" value="GAF"/>
    <property type="match status" value="1"/>
</dbReference>
<accession>A0A4R6G4Y4</accession>
<dbReference type="Proteomes" id="UP000294737">
    <property type="component" value="Unassembled WGS sequence"/>
</dbReference>
<dbReference type="EMBL" id="SNWF01000005">
    <property type="protein sequence ID" value="TDN89472.1"/>
    <property type="molecule type" value="Genomic_DNA"/>
</dbReference>
<dbReference type="AlphaFoldDB" id="A0A4R6G4Y4"/>
<proteinExistence type="predicted"/>
<gene>
    <name evidence="2" type="ORF">EV677_1529</name>
</gene>
<evidence type="ECO:0000313" key="3">
    <source>
        <dbReference type="Proteomes" id="UP000294737"/>
    </source>
</evidence>
<dbReference type="PANTHER" id="PTHR43102:SF2">
    <property type="entry name" value="GAF DOMAIN-CONTAINING PROTEIN"/>
    <property type="match status" value="1"/>
</dbReference>
<keyword evidence="3" id="KW-1185">Reference proteome</keyword>
<dbReference type="InterPro" id="IPR003018">
    <property type="entry name" value="GAF"/>
</dbReference>